<gene>
    <name evidence="1" type="ORF">A2527_07665</name>
</gene>
<name>A0A1F6GB95_9PROT</name>
<sequence>MQNWGCVVELIGEKAYMEGTMKPSVFTEAEVDEFKFKVEPCPPGLLTGLKKLPKLVDDEGNPVRLQLRKPASKSGLDRSKLVKAIKEVARQRA</sequence>
<evidence type="ECO:0000313" key="1">
    <source>
        <dbReference type="EMBL" id="OGG95388.1"/>
    </source>
</evidence>
<protein>
    <submittedName>
        <fullName evidence="1">Uncharacterized protein</fullName>
    </submittedName>
</protein>
<dbReference type="Proteomes" id="UP000178449">
    <property type="component" value="Unassembled WGS sequence"/>
</dbReference>
<evidence type="ECO:0000313" key="2">
    <source>
        <dbReference type="Proteomes" id="UP000178449"/>
    </source>
</evidence>
<organism evidence="1 2">
    <name type="scientific">Candidatus Lambdaproteobacteria bacterium RIFOXYD2_FULL_50_16</name>
    <dbReference type="NCBI Taxonomy" id="1817772"/>
    <lineage>
        <taxon>Bacteria</taxon>
        <taxon>Pseudomonadati</taxon>
        <taxon>Pseudomonadota</taxon>
        <taxon>Candidatus Lambdaproteobacteria</taxon>
    </lineage>
</organism>
<proteinExistence type="predicted"/>
<dbReference type="AlphaFoldDB" id="A0A1F6GB95"/>
<accession>A0A1F6GB95</accession>
<comment type="caution">
    <text evidence="1">The sequence shown here is derived from an EMBL/GenBank/DDBJ whole genome shotgun (WGS) entry which is preliminary data.</text>
</comment>
<reference evidence="1 2" key="1">
    <citation type="journal article" date="2016" name="Nat. Commun.">
        <title>Thousands of microbial genomes shed light on interconnected biogeochemical processes in an aquifer system.</title>
        <authorList>
            <person name="Anantharaman K."/>
            <person name="Brown C.T."/>
            <person name="Hug L.A."/>
            <person name="Sharon I."/>
            <person name="Castelle C.J."/>
            <person name="Probst A.J."/>
            <person name="Thomas B.C."/>
            <person name="Singh A."/>
            <person name="Wilkins M.J."/>
            <person name="Karaoz U."/>
            <person name="Brodie E.L."/>
            <person name="Williams K.H."/>
            <person name="Hubbard S.S."/>
            <person name="Banfield J.F."/>
        </authorList>
    </citation>
    <scope>NUCLEOTIDE SEQUENCE [LARGE SCALE GENOMIC DNA]</scope>
</reference>
<dbReference type="EMBL" id="MFNE01000024">
    <property type="protein sequence ID" value="OGG95388.1"/>
    <property type="molecule type" value="Genomic_DNA"/>
</dbReference>
<dbReference type="STRING" id="1817772.A2527_07665"/>